<proteinExistence type="predicted"/>
<sequence>MTTLLSNIQGVCNGTLSPAGSSAAYAREVLWWTSEGSDDIRPGELPHEVFERLARERCPVLRALRVAGGIARMFERDCDPRPLLDALGLVSGSDEYSMRLYTWADLVSLAAPHRREGEPVGAALRRLVESNSAARCAFIFAIAEPR</sequence>
<dbReference type="Proteomes" id="UP000316921">
    <property type="component" value="Chromosome"/>
</dbReference>
<evidence type="ECO:0000313" key="1">
    <source>
        <dbReference type="EMBL" id="QDU67324.1"/>
    </source>
</evidence>
<keyword evidence="2" id="KW-1185">Reference proteome</keyword>
<evidence type="ECO:0000313" key="2">
    <source>
        <dbReference type="Proteomes" id="UP000316921"/>
    </source>
</evidence>
<name>A0A518BK24_9BACT</name>
<accession>A0A518BK24</accession>
<reference evidence="1 2" key="1">
    <citation type="submission" date="2019-02" db="EMBL/GenBank/DDBJ databases">
        <title>Deep-cultivation of Planctomycetes and their phenomic and genomic characterization uncovers novel biology.</title>
        <authorList>
            <person name="Wiegand S."/>
            <person name="Jogler M."/>
            <person name="Boedeker C."/>
            <person name="Pinto D."/>
            <person name="Vollmers J."/>
            <person name="Rivas-Marin E."/>
            <person name="Kohn T."/>
            <person name="Peeters S.H."/>
            <person name="Heuer A."/>
            <person name="Rast P."/>
            <person name="Oberbeckmann S."/>
            <person name="Bunk B."/>
            <person name="Jeske O."/>
            <person name="Meyerdierks A."/>
            <person name="Storesund J.E."/>
            <person name="Kallscheuer N."/>
            <person name="Luecker S."/>
            <person name="Lage O.M."/>
            <person name="Pohl T."/>
            <person name="Merkel B.J."/>
            <person name="Hornburger P."/>
            <person name="Mueller R.-W."/>
            <person name="Bruemmer F."/>
            <person name="Labrenz M."/>
            <person name="Spormann A.M."/>
            <person name="Op den Camp H."/>
            <person name="Overmann J."/>
            <person name="Amann R."/>
            <person name="Jetten M.S.M."/>
            <person name="Mascher T."/>
            <person name="Medema M.H."/>
            <person name="Devos D.P."/>
            <person name="Kaster A.-K."/>
            <person name="Ovreas L."/>
            <person name="Rohde M."/>
            <person name="Galperin M.Y."/>
            <person name="Jogler C."/>
        </authorList>
    </citation>
    <scope>NUCLEOTIDE SEQUENCE [LARGE SCALE GENOMIC DNA]</scope>
    <source>
        <strain evidence="1 2">Pla133</strain>
    </source>
</reference>
<dbReference type="AlphaFoldDB" id="A0A518BK24"/>
<protein>
    <submittedName>
        <fullName evidence="1">Uncharacterized protein</fullName>
    </submittedName>
</protein>
<gene>
    <name evidence="1" type="ORF">Pla133_24050</name>
</gene>
<dbReference type="EMBL" id="CP036287">
    <property type="protein sequence ID" value="QDU67324.1"/>
    <property type="molecule type" value="Genomic_DNA"/>
</dbReference>
<dbReference type="KEGG" id="pbap:Pla133_24050"/>
<organism evidence="1 2">
    <name type="scientific">Engelhardtia mirabilis</name>
    <dbReference type="NCBI Taxonomy" id="2528011"/>
    <lineage>
        <taxon>Bacteria</taxon>
        <taxon>Pseudomonadati</taxon>
        <taxon>Planctomycetota</taxon>
        <taxon>Planctomycetia</taxon>
        <taxon>Planctomycetia incertae sedis</taxon>
        <taxon>Engelhardtia</taxon>
    </lineage>
</organism>
<dbReference type="RefSeq" id="WP_145065377.1">
    <property type="nucleotide sequence ID" value="NZ_CP036287.1"/>
</dbReference>